<dbReference type="Gene3D" id="3.60.15.10">
    <property type="entry name" value="Ribonuclease Z/Hydroxyacylglutathione hydrolase-like"/>
    <property type="match status" value="1"/>
</dbReference>
<dbReference type="CDD" id="cd07736">
    <property type="entry name" value="PhnP-like_MBL-fold"/>
    <property type="match status" value="1"/>
</dbReference>
<gene>
    <name evidence="2" type="ORF">SAMN05661010_00893</name>
</gene>
<protein>
    <submittedName>
        <fullName evidence="2">Phosphoribosyl 1,2-cyclic phosphate phosphodiesterase</fullName>
    </submittedName>
</protein>
<dbReference type="PANTHER" id="PTHR42663:SF6">
    <property type="entry name" value="HYDROLASE C777.06C-RELATED"/>
    <property type="match status" value="1"/>
</dbReference>
<dbReference type="AlphaFoldDB" id="A0A1G9H2A5"/>
<dbReference type="Proteomes" id="UP000198654">
    <property type="component" value="Unassembled WGS sequence"/>
</dbReference>
<evidence type="ECO:0000313" key="2">
    <source>
        <dbReference type="EMBL" id="SDL07031.1"/>
    </source>
</evidence>
<accession>A0A1G9H2A5</accession>
<dbReference type="InterPro" id="IPR035682">
    <property type="entry name" value="PhnP_MBL"/>
</dbReference>
<dbReference type="EMBL" id="FNGI01000001">
    <property type="protein sequence ID" value="SDL07031.1"/>
    <property type="molecule type" value="Genomic_DNA"/>
</dbReference>
<dbReference type="InterPro" id="IPR017693">
    <property type="entry name" value="Phosphonate_metab_PhnP"/>
</dbReference>
<evidence type="ECO:0000259" key="1">
    <source>
        <dbReference type="Pfam" id="PF12706"/>
    </source>
</evidence>
<name>A0A1G9H2A5_9GAMM</name>
<dbReference type="SUPFAM" id="SSF56281">
    <property type="entry name" value="Metallo-hydrolase/oxidoreductase"/>
    <property type="match status" value="1"/>
</dbReference>
<reference evidence="2 3" key="1">
    <citation type="submission" date="2016-10" db="EMBL/GenBank/DDBJ databases">
        <authorList>
            <person name="de Groot N.N."/>
        </authorList>
    </citation>
    <scope>NUCLEOTIDE SEQUENCE [LARGE SCALE GENOMIC DNA]</scope>
    <source>
        <strain evidence="2 3">DSM 14789</strain>
    </source>
</reference>
<dbReference type="NCBIfam" id="TIGR03307">
    <property type="entry name" value="PhnP"/>
    <property type="match status" value="1"/>
</dbReference>
<dbReference type="OrthoDB" id="9803916at2"/>
<keyword evidence="3" id="KW-1185">Reference proteome</keyword>
<dbReference type="RefSeq" id="WP_089725848.1">
    <property type="nucleotide sequence ID" value="NZ_FNGI01000001.1"/>
</dbReference>
<dbReference type="InterPro" id="IPR001279">
    <property type="entry name" value="Metallo-B-lactamas"/>
</dbReference>
<evidence type="ECO:0000313" key="3">
    <source>
        <dbReference type="Proteomes" id="UP000198654"/>
    </source>
</evidence>
<feature type="domain" description="Metallo-beta-lactamase" evidence="1">
    <location>
        <begin position="65"/>
        <end position="220"/>
    </location>
</feature>
<dbReference type="GO" id="GO:0019700">
    <property type="term" value="P:organic phosphonate catabolic process"/>
    <property type="evidence" value="ECO:0007669"/>
    <property type="project" value="InterPro"/>
</dbReference>
<dbReference type="GO" id="GO:0008081">
    <property type="term" value="F:phosphoric diester hydrolase activity"/>
    <property type="evidence" value="ECO:0007669"/>
    <property type="project" value="InterPro"/>
</dbReference>
<dbReference type="InterPro" id="IPR036866">
    <property type="entry name" value="RibonucZ/Hydroxyglut_hydro"/>
</dbReference>
<dbReference type="STRING" id="119000.SAMN05661010_00893"/>
<dbReference type="Pfam" id="PF12706">
    <property type="entry name" value="Lactamase_B_2"/>
    <property type="match status" value="1"/>
</dbReference>
<proteinExistence type="predicted"/>
<organism evidence="2 3">
    <name type="scientific">Modicisalibacter muralis</name>
    <dbReference type="NCBI Taxonomy" id="119000"/>
    <lineage>
        <taxon>Bacteria</taxon>
        <taxon>Pseudomonadati</taxon>
        <taxon>Pseudomonadota</taxon>
        <taxon>Gammaproteobacteria</taxon>
        <taxon>Oceanospirillales</taxon>
        <taxon>Halomonadaceae</taxon>
        <taxon>Modicisalibacter</taxon>
    </lineage>
</organism>
<dbReference type="PANTHER" id="PTHR42663">
    <property type="entry name" value="HYDROLASE C777.06C-RELATED-RELATED"/>
    <property type="match status" value="1"/>
</dbReference>
<sequence length="251" mass="27626">MKFRFVGTGDSAQVPRFGCDCPACQRARVLSCHRRGPCGAEIRLDGVRYLLDAGRMDLAESCERERPAAVLLTHYHADHVQGLFHLRWGSGEPIPVHGPKDAHGCADLHKNPGILAFQPGLKPFRPLLLEGIEAIPVPLNHSKPTLGYCISGFNAKLAYLTDTLGLPTETERFLRQWRPDVIVLDATHPASHLEPRNHNNLSMALEIIERLNPGQAWLTHLSHAVDAEAMSAPLPLPPNVSLAHDGLELEL</sequence>